<dbReference type="OrthoDB" id="10257471at2759"/>
<dbReference type="InterPro" id="IPR036047">
    <property type="entry name" value="F-box-like_dom_sf"/>
</dbReference>
<evidence type="ECO:0000313" key="3">
    <source>
        <dbReference type="EMBL" id="TRY71125.1"/>
    </source>
</evidence>
<feature type="compositionally biased region" description="Pro residues" evidence="1">
    <location>
        <begin position="17"/>
        <end position="32"/>
    </location>
</feature>
<feature type="domain" description="F-box" evidence="2">
    <location>
        <begin position="90"/>
        <end position="137"/>
    </location>
</feature>
<dbReference type="InterPro" id="IPR001810">
    <property type="entry name" value="F-box_dom"/>
</dbReference>
<feature type="region of interest" description="Disordered" evidence="1">
    <location>
        <begin position="1"/>
        <end position="54"/>
    </location>
</feature>
<evidence type="ECO:0000256" key="1">
    <source>
        <dbReference type="SAM" id="MobiDB-lite"/>
    </source>
</evidence>
<dbReference type="AlphaFoldDB" id="A0A553P0B3"/>
<proteinExistence type="predicted"/>
<feature type="region of interest" description="Disordered" evidence="1">
    <location>
        <begin position="494"/>
        <end position="517"/>
    </location>
</feature>
<protein>
    <recommendedName>
        <fullName evidence="2">F-box domain-containing protein</fullName>
    </recommendedName>
</protein>
<dbReference type="Pfam" id="PF12937">
    <property type="entry name" value="F-box-like"/>
    <property type="match status" value="1"/>
</dbReference>
<dbReference type="SUPFAM" id="SSF69322">
    <property type="entry name" value="Tricorn protease domain 2"/>
    <property type="match status" value="1"/>
</dbReference>
<evidence type="ECO:0000313" key="4">
    <source>
        <dbReference type="Proteomes" id="UP000318571"/>
    </source>
</evidence>
<dbReference type="EMBL" id="VCGU01000009">
    <property type="protein sequence ID" value="TRY71125.1"/>
    <property type="molecule type" value="Genomic_DNA"/>
</dbReference>
<evidence type="ECO:0000259" key="2">
    <source>
        <dbReference type="PROSITE" id="PS50181"/>
    </source>
</evidence>
<dbReference type="SUPFAM" id="SSF81383">
    <property type="entry name" value="F-box domain"/>
    <property type="match status" value="1"/>
</dbReference>
<organism evidence="3 4">
    <name type="scientific">Tigriopus californicus</name>
    <name type="common">Marine copepod</name>
    <dbReference type="NCBI Taxonomy" id="6832"/>
    <lineage>
        <taxon>Eukaryota</taxon>
        <taxon>Metazoa</taxon>
        <taxon>Ecdysozoa</taxon>
        <taxon>Arthropoda</taxon>
        <taxon>Crustacea</taxon>
        <taxon>Multicrustacea</taxon>
        <taxon>Hexanauplia</taxon>
        <taxon>Copepoda</taxon>
        <taxon>Harpacticoida</taxon>
        <taxon>Harpacticidae</taxon>
        <taxon>Tigriopus</taxon>
    </lineage>
</organism>
<comment type="caution">
    <text evidence="3">The sequence shown here is derived from an EMBL/GenBank/DDBJ whole genome shotgun (WGS) entry which is preliminary data.</text>
</comment>
<sequence length="659" mass="75534">MSMRYKLRSSVKQANPNPTPTPPPKQTSPPPRDLGSESDASQGGHYCSPPKKPRVVRRRKKTAFYHHHAVHPSLTNASAQGEEGPARCSTVKITDLPQEVLLHVSSYLDAQTLLALFQTNRWFHNMLAHCNPFWKFICAKEELANYQCLLSEDEDKEEQDSEEPQPVKLGWRGRPMRVSPNPEYPYWRRVFLKGLQMRRNIWQSNYEGWRIYANANVPVTKLTPDLDLNQVKIQMGNYPKLSENDDLKIDWDDKYLVVFHFFRGEGESCAIQLWDIAEEPRFQYQVSKGLECITDKVSVVNDHVVIVPSWPLEAQAVIMTLDIKNQMSEVGKFIFQEEEKRAALDEQWEHTQLRVIKNEAMVACRCPDWHLVVVDLPSCKPSFEVSLSQIATGYDCQHIRSYKQTAMILFSRKSNDSANILVTVDVNGKDTKVRSIHHCFDVADVALFTDPEEVYIMKRNGDVVQFDANLKTETIKIANEEASAVMQPIIPVNESHANSNHPAPGPHAPNAPHAPHNTNEYQLFVNRKEQICVMQSAPEVPQGRHIKVYTYSEHKLYTINLDLCRFGISRDESICIYTNGAFLAAADSKKFTMFNVKTGKYLGSIQIPVHLERTKGKEEKDCMFEQTGLSLFIFDEDKLMAVHDYERSFPAVLDIYKFW</sequence>
<dbReference type="PROSITE" id="PS50181">
    <property type="entry name" value="FBOX"/>
    <property type="match status" value="1"/>
</dbReference>
<feature type="region of interest" description="Disordered" evidence="1">
    <location>
        <begin position="153"/>
        <end position="172"/>
    </location>
</feature>
<accession>A0A553P0B3</accession>
<gene>
    <name evidence="3" type="ORF">TCAL_17303</name>
</gene>
<keyword evidence="4" id="KW-1185">Reference proteome</keyword>
<dbReference type="Proteomes" id="UP000318571">
    <property type="component" value="Chromosome 9"/>
</dbReference>
<dbReference type="Gene3D" id="1.20.1280.50">
    <property type="match status" value="1"/>
</dbReference>
<feature type="compositionally biased region" description="Acidic residues" evidence="1">
    <location>
        <begin position="153"/>
        <end position="163"/>
    </location>
</feature>
<reference evidence="3 4" key="1">
    <citation type="journal article" date="2018" name="Nat. Ecol. Evol.">
        <title>Genomic signatures of mitonuclear coevolution across populations of Tigriopus californicus.</title>
        <authorList>
            <person name="Barreto F.S."/>
            <person name="Watson E.T."/>
            <person name="Lima T.G."/>
            <person name="Willett C.S."/>
            <person name="Edmands S."/>
            <person name="Li W."/>
            <person name="Burton R.S."/>
        </authorList>
    </citation>
    <scope>NUCLEOTIDE SEQUENCE [LARGE SCALE GENOMIC DNA]</scope>
    <source>
        <strain evidence="3 4">San Diego</strain>
    </source>
</reference>
<name>A0A553P0B3_TIGCA</name>